<name>A0A8S5PVX7_9CAUD</name>
<protein>
    <submittedName>
        <fullName evidence="1">Tail tube protein</fullName>
    </submittedName>
</protein>
<dbReference type="Pfam" id="PF06199">
    <property type="entry name" value="Phage_tail_2"/>
    <property type="match status" value="1"/>
</dbReference>
<dbReference type="EMBL" id="BK015519">
    <property type="protein sequence ID" value="DAE10729.1"/>
    <property type="molecule type" value="Genomic_DNA"/>
</dbReference>
<dbReference type="NCBIfam" id="NF047353">
    <property type="entry name" value="tube_lmo2291"/>
    <property type="match status" value="1"/>
</dbReference>
<sequence length="187" mass="20464">MAKRFNISDFQSWSVTRKEIKMAGITIAKEKYPQFDAGTGVSGKREVIYLNYGESATAALPKWTLLGGLTSHTISLSTEVSTVQTKDTGYWASGAVTSKSLELSADVVFQRDNEAQAAIEEFVYNDDITAEKKALQFAIVDLDTKEYTVVTAIPSSWEKTAESEDLIQKSLSATCVGAPERKTGFKV</sequence>
<proteinExistence type="predicted"/>
<evidence type="ECO:0000313" key="1">
    <source>
        <dbReference type="EMBL" id="DAE10729.1"/>
    </source>
</evidence>
<reference evidence="1" key="1">
    <citation type="journal article" date="2021" name="Proc. Natl. Acad. Sci. U.S.A.">
        <title>A Catalog of Tens of Thousands of Viruses from Human Metagenomes Reveals Hidden Associations with Chronic Diseases.</title>
        <authorList>
            <person name="Tisza M.J."/>
            <person name="Buck C.B."/>
        </authorList>
    </citation>
    <scope>NUCLEOTIDE SEQUENCE</scope>
    <source>
        <strain evidence="1">CtQve5</strain>
    </source>
</reference>
<dbReference type="InterPro" id="IPR011855">
    <property type="entry name" value="Phgtail_TP901_1"/>
</dbReference>
<organism evidence="1">
    <name type="scientific">Myoviridae sp. ctQve5</name>
    <dbReference type="NCBI Taxonomy" id="2825103"/>
    <lineage>
        <taxon>Viruses</taxon>
        <taxon>Duplodnaviria</taxon>
        <taxon>Heunggongvirae</taxon>
        <taxon>Uroviricota</taxon>
        <taxon>Caudoviricetes</taxon>
    </lineage>
</organism>
<accession>A0A8S5PVX7</accession>